<keyword evidence="3" id="KW-1185">Reference proteome</keyword>
<keyword evidence="1" id="KW-0732">Signal</keyword>
<protein>
    <recommendedName>
        <fullName evidence="4">PEP-CTERM protein-sorting domain-containing protein</fullName>
    </recommendedName>
</protein>
<dbReference type="RefSeq" id="WP_233391917.1">
    <property type="nucleotide sequence ID" value="NZ_JAJTWT010000004.1"/>
</dbReference>
<accession>A0ABS8XA19</accession>
<sequence>MKPLTAALAALSLALAAGTAAAAPVSLSFSDNGIKSDGNDIAAFNDSFSFLLNAQTLLGGTITTHTPEASGPWVNITSAYLEAAGGQTYQLVETHGVNWDADEFGVETWTFNPMWLSAGSWELHVIGEGYGVKAPEGFTAALNGRGNELPEPAALSLVAVALAGLSMARRRSR</sequence>
<evidence type="ECO:0000313" key="3">
    <source>
        <dbReference type="Proteomes" id="UP001201463"/>
    </source>
</evidence>
<comment type="caution">
    <text evidence="2">The sequence shown here is derived from an EMBL/GenBank/DDBJ whole genome shotgun (WGS) entry which is preliminary data.</text>
</comment>
<evidence type="ECO:0000313" key="2">
    <source>
        <dbReference type="EMBL" id="MCE4537754.1"/>
    </source>
</evidence>
<dbReference type="Proteomes" id="UP001201463">
    <property type="component" value="Unassembled WGS sequence"/>
</dbReference>
<feature type="chain" id="PRO_5045286959" description="PEP-CTERM protein-sorting domain-containing protein" evidence="1">
    <location>
        <begin position="23"/>
        <end position="173"/>
    </location>
</feature>
<evidence type="ECO:0000256" key="1">
    <source>
        <dbReference type="SAM" id="SignalP"/>
    </source>
</evidence>
<feature type="signal peptide" evidence="1">
    <location>
        <begin position="1"/>
        <end position="22"/>
    </location>
</feature>
<organism evidence="2 3">
    <name type="scientific">Pelomonas caseinilytica</name>
    <dbReference type="NCBI Taxonomy" id="2906763"/>
    <lineage>
        <taxon>Bacteria</taxon>
        <taxon>Pseudomonadati</taxon>
        <taxon>Pseudomonadota</taxon>
        <taxon>Betaproteobacteria</taxon>
        <taxon>Burkholderiales</taxon>
        <taxon>Sphaerotilaceae</taxon>
        <taxon>Roseateles</taxon>
    </lineage>
</organism>
<name>A0ABS8XA19_9BURK</name>
<proteinExistence type="predicted"/>
<reference evidence="2 3" key="1">
    <citation type="submission" date="2021-12" db="EMBL/GenBank/DDBJ databases">
        <title>Genome seq of p7.</title>
        <authorList>
            <person name="Seo T."/>
        </authorList>
    </citation>
    <scope>NUCLEOTIDE SEQUENCE [LARGE SCALE GENOMIC DNA]</scope>
    <source>
        <strain evidence="2 3">P7</strain>
    </source>
</reference>
<gene>
    <name evidence="2" type="ORF">LXT12_10885</name>
</gene>
<evidence type="ECO:0008006" key="4">
    <source>
        <dbReference type="Google" id="ProtNLM"/>
    </source>
</evidence>
<dbReference type="EMBL" id="JAJTWT010000004">
    <property type="protein sequence ID" value="MCE4537754.1"/>
    <property type="molecule type" value="Genomic_DNA"/>
</dbReference>